<organism evidence="3 4">
    <name type="scientific">Methylobacterium soli</name>
    <dbReference type="NCBI Taxonomy" id="553447"/>
    <lineage>
        <taxon>Bacteria</taxon>
        <taxon>Pseudomonadati</taxon>
        <taxon>Pseudomonadota</taxon>
        <taxon>Alphaproteobacteria</taxon>
        <taxon>Hyphomicrobiales</taxon>
        <taxon>Methylobacteriaceae</taxon>
        <taxon>Methylobacterium</taxon>
    </lineage>
</organism>
<dbReference type="EMBL" id="VZZK01000006">
    <property type="protein sequence ID" value="KAB1080121.1"/>
    <property type="molecule type" value="Genomic_DNA"/>
</dbReference>
<comment type="caution">
    <text evidence="3">The sequence shown here is derived from an EMBL/GenBank/DDBJ whole genome shotgun (WGS) entry which is preliminary data.</text>
</comment>
<sequence>MARRSTLARIGQRSEILGTRRARMPPSPDPTGTRETVSCAGDALTIEVFALNHKDADTTPTIILLHDAHGAGPDRPVRTEAARLAAAGYRVVLPHYLERTGATRVGFSGIARHFGLWSEAIGAVIAHLRLANPARPLGLVGRSLGGALALAAAAETNGLAALVLRSAFLPPHLDGRRLDLPPVLALHGTRDVIVPPSHATNLAARVREAGGTCGVTLYETQAHTFDDATDADATARLLAFLAEHLRGAADRPAAAPPAS</sequence>
<dbReference type="AlphaFoldDB" id="A0A6L3T0X2"/>
<dbReference type="Pfam" id="PF01738">
    <property type="entry name" value="DLH"/>
    <property type="match status" value="1"/>
</dbReference>
<evidence type="ECO:0000256" key="1">
    <source>
        <dbReference type="SAM" id="MobiDB-lite"/>
    </source>
</evidence>
<reference evidence="3 4" key="1">
    <citation type="submission" date="2019-09" db="EMBL/GenBank/DDBJ databases">
        <title>YIM 48816 draft genome.</title>
        <authorList>
            <person name="Jiang L."/>
        </authorList>
    </citation>
    <scope>NUCLEOTIDE SEQUENCE [LARGE SCALE GENOMIC DNA]</scope>
    <source>
        <strain evidence="3 4">YIM 48816</strain>
    </source>
</reference>
<evidence type="ECO:0000259" key="2">
    <source>
        <dbReference type="Pfam" id="PF01738"/>
    </source>
</evidence>
<proteinExistence type="predicted"/>
<dbReference type="InterPro" id="IPR002925">
    <property type="entry name" value="Dienelactn_hydro"/>
</dbReference>
<dbReference type="InterPro" id="IPR029058">
    <property type="entry name" value="AB_hydrolase_fold"/>
</dbReference>
<feature type="domain" description="Dienelactone hydrolase" evidence="2">
    <location>
        <begin position="49"/>
        <end position="231"/>
    </location>
</feature>
<dbReference type="OrthoDB" id="9771666at2"/>
<protein>
    <submittedName>
        <fullName evidence="3">Prolyl oligopeptidase family serine peptidase</fullName>
    </submittedName>
</protein>
<gene>
    <name evidence="3" type="ORF">F6X53_07780</name>
</gene>
<dbReference type="GO" id="GO:0016787">
    <property type="term" value="F:hydrolase activity"/>
    <property type="evidence" value="ECO:0007669"/>
    <property type="project" value="InterPro"/>
</dbReference>
<dbReference type="Gene3D" id="3.40.50.1820">
    <property type="entry name" value="alpha/beta hydrolase"/>
    <property type="match status" value="1"/>
</dbReference>
<name>A0A6L3T0X2_9HYPH</name>
<dbReference type="PANTHER" id="PTHR46623">
    <property type="entry name" value="CARBOXYMETHYLENEBUTENOLIDASE-RELATED"/>
    <property type="match status" value="1"/>
</dbReference>
<dbReference type="SUPFAM" id="SSF53474">
    <property type="entry name" value="alpha/beta-Hydrolases"/>
    <property type="match status" value="1"/>
</dbReference>
<dbReference type="Proteomes" id="UP000474159">
    <property type="component" value="Unassembled WGS sequence"/>
</dbReference>
<dbReference type="PANTHER" id="PTHR46623:SF6">
    <property type="entry name" value="ALPHA_BETA-HYDROLASES SUPERFAMILY PROTEIN"/>
    <property type="match status" value="1"/>
</dbReference>
<dbReference type="InterPro" id="IPR051049">
    <property type="entry name" value="Dienelactone_hydrolase-like"/>
</dbReference>
<accession>A0A6L3T0X2</accession>
<feature type="region of interest" description="Disordered" evidence="1">
    <location>
        <begin position="16"/>
        <end position="35"/>
    </location>
</feature>
<evidence type="ECO:0000313" key="3">
    <source>
        <dbReference type="EMBL" id="KAB1080121.1"/>
    </source>
</evidence>
<keyword evidence="4" id="KW-1185">Reference proteome</keyword>
<evidence type="ECO:0000313" key="4">
    <source>
        <dbReference type="Proteomes" id="UP000474159"/>
    </source>
</evidence>